<evidence type="ECO:0000259" key="1">
    <source>
        <dbReference type="Pfam" id="PF13581"/>
    </source>
</evidence>
<protein>
    <recommendedName>
        <fullName evidence="1">Histidine kinase/HSP90-like ATPase domain-containing protein</fullName>
    </recommendedName>
</protein>
<reference evidence="2" key="2">
    <citation type="submission" date="2020-09" db="EMBL/GenBank/DDBJ databases">
        <authorList>
            <person name="Sun Q."/>
            <person name="Zhou Y."/>
        </authorList>
    </citation>
    <scope>NUCLEOTIDE SEQUENCE</scope>
    <source>
        <strain evidence="2">CGMCC 1.12777</strain>
    </source>
</reference>
<comment type="caution">
    <text evidence="2">The sequence shown here is derived from an EMBL/GenBank/DDBJ whole genome shotgun (WGS) entry which is preliminary data.</text>
</comment>
<dbReference type="RefSeq" id="WP_188497591.1">
    <property type="nucleotide sequence ID" value="NZ_BMFV01000017.1"/>
</dbReference>
<sequence length="315" mass="35206">MKPLLNKFLGGKEAKEQVKPQFPTPLTLNSLSDHQRVSVVGWIANKLGQQLAVEGCHEGLLVYRSLYSQSDGESQTDEGYLIYLAEQLVTWIELEEDVYFKIRQMPLEDQYHKGLLEVYEGIKNDANLYFNRKKGVEEQISEADKVWEVYRDVIHAASQRKLLLIRESELSSYKDGTILCDEPVVEKSDIPKARNIAKAALEKEGLSRNKVASCTLLISEAITNTLKHAKDGRLLIVKRNQALHLLIEDAGSGFPLKTLPYTLLTAGYSTKKSLGQGFTLMVKLANQVLLKTSSTGSTLVLVIHKEKSVSSEESA</sequence>
<gene>
    <name evidence="2" type="ORF">GCM10007096_23740</name>
</gene>
<dbReference type="AlphaFoldDB" id="A0A8J3EM04"/>
<dbReference type="InterPro" id="IPR003594">
    <property type="entry name" value="HATPase_dom"/>
</dbReference>
<dbReference type="Proteomes" id="UP000656813">
    <property type="component" value="Unassembled WGS sequence"/>
</dbReference>
<evidence type="ECO:0000313" key="3">
    <source>
        <dbReference type="Proteomes" id="UP000656813"/>
    </source>
</evidence>
<feature type="domain" description="Histidine kinase/HSP90-like ATPase" evidence="1">
    <location>
        <begin position="188"/>
        <end position="302"/>
    </location>
</feature>
<reference evidence="2" key="1">
    <citation type="journal article" date="2014" name="Int. J. Syst. Evol. Microbiol.">
        <title>Complete genome sequence of Corynebacterium casei LMG S-19264T (=DSM 44701T), isolated from a smear-ripened cheese.</title>
        <authorList>
            <consortium name="US DOE Joint Genome Institute (JGI-PGF)"/>
            <person name="Walter F."/>
            <person name="Albersmeier A."/>
            <person name="Kalinowski J."/>
            <person name="Ruckert C."/>
        </authorList>
    </citation>
    <scope>NUCLEOTIDE SEQUENCE</scope>
    <source>
        <strain evidence="2">CGMCC 1.12777</strain>
    </source>
</reference>
<dbReference type="Pfam" id="PF13581">
    <property type="entry name" value="HATPase_c_2"/>
    <property type="match status" value="1"/>
</dbReference>
<dbReference type="Gene3D" id="3.30.565.10">
    <property type="entry name" value="Histidine kinase-like ATPase, C-terminal domain"/>
    <property type="match status" value="1"/>
</dbReference>
<dbReference type="EMBL" id="BMFV01000017">
    <property type="protein sequence ID" value="GGH83210.1"/>
    <property type="molecule type" value="Genomic_DNA"/>
</dbReference>
<name>A0A8J3EM04_9BACL</name>
<proteinExistence type="predicted"/>
<dbReference type="SUPFAM" id="SSF55874">
    <property type="entry name" value="ATPase domain of HSP90 chaperone/DNA topoisomerase II/histidine kinase"/>
    <property type="match status" value="1"/>
</dbReference>
<evidence type="ECO:0000313" key="2">
    <source>
        <dbReference type="EMBL" id="GGH83210.1"/>
    </source>
</evidence>
<organism evidence="2 3">
    <name type="scientific">Pullulanibacillus pueri</name>
    <dbReference type="NCBI Taxonomy" id="1437324"/>
    <lineage>
        <taxon>Bacteria</taxon>
        <taxon>Bacillati</taxon>
        <taxon>Bacillota</taxon>
        <taxon>Bacilli</taxon>
        <taxon>Bacillales</taxon>
        <taxon>Sporolactobacillaceae</taxon>
        <taxon>Pullulanibacillus</taxon>
    </lineage>
</organism>
<dbReference type="InterPro" id="IPR036890">
    <property type="entry name" value="HATPase_C_sf"/>
</dbReference>
<accession>A0A8J3EM04</accession>
<keyword evidence="3" id="KW-1185">Reference proteome</keyword>